<dbReference type="EMBL" id="QUNO01000010">
    <property type="protein sequence ID" value="REH42720.1"/>
    <property type="molecule type" value="Genomic_DNA"/>
</dbReference>
<dbReference type="OrthoDB" id="3627749at2"/>
<dbReference type="AlphaFoldDB" id="A0A3E0HCZ0"/>
<organism evidence="1 2">
    <name type="scientific">Kutzneria buriramensis</name>
    <dbReference type="NCBI Taxonomy" id="1045776"/>
    <lineage>
        <taxon>Bacteria</taxon>
        <taxon>Bacillati</taxon>
        <taxon>Actinomycetota</taxon>
        <taxon>Actinomycetes</taxon>
        <taxon>Pseudonocardiales</taxon>
        <taxon>Pseudonocardiaceae</taxon>
        <taxon>Kutzneria</taxon>
    </lineage>
</organism>
<keyword evidence="2" id="KW-1185">Reference proteome</keyword>
<proteinExistence type="predicted"/>
<accession>A0A3E0HCZ0</accession>
<dbReference type="RefSeq" id="WP_116177527.1">
    <property type="nucleotide sequence ID" value="NZ_CP144375.1"/>
</dbReference>
<comment type="caution">
    <text evidence="1">The sequence shown here is derived from an EMBL/GenBank/DDBJ whole genome shotgun (WGS) entry which is preliminary data.</text>
</comment>
<gene>
    <name evidence="1" type="ORF">BCF44_110217</name>
</gene>
<evidence type="ECO:0000313" key="2">
    <source>
        <dbReference type="Proteomes" id="UP000256269"/>
    </source>
</evidence>
<evidence type="ECO:0000313" key="1">
    <source>
        <dbReference type="EMBL" id="REH42720.1"/>
    </source>
</evidence>
<dbReference type="Proteomes" id="UP000256269">
    <property type="component" value="Unassembled WGS sequence"/>
</dbReference>
<sequence>MLLPHRLTVITPVGVVDEYGNPVLRLDYGPGAARRTIAGLMQPTGSTPNPEPGRQAVVTTWRLFTTSPIATSDRISWQGKTFRITGEPSQWTPRFGHTHYEANLTHVEG</sequence>
<evidence type="ECO:0008006" key="3">
    <source>
        <dbReference type="Google" id="ProtNLM"/>
    </source>
</evidence>
<protein>
    <recommendedName>
        <fullName evidence="3">Head-to-tail stopper</fullName>
    </recommendedName>
</protein>
<reference evidence="1 2" key="1">
    <citation type="submission" date="2018-08" db="EMBL/GenBank/DDBJ databases">
        <title>Genomic Encyclopedia of Archaeal and Bacterial Type Strains, Phase II (KMG-II): from individual species to whole genera.</title>
        <authorList>
            <person name="Goeker M."/>
        </authorList>
    </citation>
    <scope>NUCLEOTIDE SEQUENCE [LARGE SCALE GENOMIC DNA]</scope>
    <source>
        <strain evidence="1 2">DSM 45791</strain>
    </source>
</reference>
<name>A0A3E0HCZ0_9PSEU</name>